<evidence type="ECO:0000313" key="7">
    <source>
        <dbReference type="EMBL" id="MBE1575018.1"/>
    </source>
</evidence>
<evidence type="ECO:0000256" key="1">
    <source>
        <dbReference type="ARBA" id="ARBA00008857"/>
    </source>
</evidence>
<dbReference type="Gene3D" id="1.10.150.130">
    <property type="match status" value="1"/>
</dbReference>
<dbReference type="InterPro" id="IPR010998">
    <property type="entry name" value="Integrase_recombinase_N"/>
</dbReference>
<dbReference type="PANTHER" id="PTHR30629">
    <property type="entry name" value="PROPHAGE INTEGRASE"/>
    <property type="match status" value="1"/>
</dbReference>
<evidence type="ECO:0000256" key="3">
    <source>
        <dbReference type="ARBA" id="ARBA00023125"/>
    </source>
</evidence>
<keyword evidence="8" id="KW-1185">Reference proteome</keyword>
<evidence type="ECO:0000256" key="5">
    <source>
        <dbReference type="SAM" id="MobiDB-lite"/>
    </source>
</evidence>
<feature type="domain" description="Tyr recombinase" evidence="6">
    <location>
        <begin position="166"/>
        <end position="376"/>
    </location>
</feature>
<evidence type="ECO:0000313" key="8">
    <source>
        <dbReference type="Proteomes" id="UP000656548"/>
    </source>
</evidence>
<dbReference type="EMBL" id="JADBEJ010000003">
    <property type="protein sequence ID" value="MBE1575018.1"/>
    <property type="molecule type" value="Genomic_DNA"/>
</dbReference>
<comment type="caution">
    <text evidence="7">The sequence shown here is derived from an EMBL/GenBank/DDBJ whole genome shotgun (WGS) entry which is preliminary data.</text>
</comment>
<evidence type="ECO:0000259" key="6">
    <source>
        <dbReference type="PROSITE" id="PS51898"/>
    </source>
</evidence>
<feature type="region of interest" description="Disordered" evidence="5">
    <location>
        <begin position="385"/>
        <end position="412"/>
    </location>
</feature>
<dbReference type="Proteomes" id="UP000656548">
    <property type="component" value="Unassembled WGS sequence"/>
</dbReference>
<feature type="compositionally biased region" description="Polar residues" evidence="5">
    <location>
        <begin position="396"/>
        <end position="412"/>
    </location>
</feature>
<dbReference type="InterPro" id="IPR002104">
    <property type="entry name" value="Integrase_catalytic"/>
</dbReference>
<dbReference type="InterPro" id="IPR050808">
    <property type="entry name" value="Phage_Integrase"/>
</dbReference>
<feature type="region of interest" description="Disordered" evidence="5">
    <location>
        <begin position="1"/>
        <end position="40"/>
    </location>
</feature>
<dbReference type="SUPFAM" id="SSF56349">
    <property type="entry name" value="DNA breaking-rejoining enzymes"/>
    <property type="match status" value="1"/>
</dbReference>
<dbReference type="Pfam" id="PF00589">
    <property type="entry name" value="Phage_integrase"/>
    <property type="match status" value="1"/>
</dbReference>
<reference evidence="7 8" key="1">
    <citation type="submission" date="2020-10" db="EMBL/GenBank/DDBJ databases">
        <title>Sequencing the genomes of 1000 actinobacteria strains.</title>
        <authorList>
            <person name="Klenk H.-P."/>
        </authorList>
    </citation>
    <scope>NUCLEOTIDE SEQUENCE [LARGE SCALE GENOMIC DNA]</scope>
    <source>
        <strain evidence="7 8">DSM 46661</strain>
    </source>
</reference>
<dbReference type="PANTHER" id="PTHR30629:SF2">
    <property type="entry name" value="PROPHAGE INTEGRASE INTS-RELATED"/>
    <property type="match status" value="1"/>
</dbReference>
<dbReference type="RefSeq" id="WP_192742658.1">
    <property type="nucleotide sequence ID" value="NZ_JADBEJ010000003.1"/>
</dbReference>
<keyword evidence="2" id="KW-0229">DNA integration</keyword>
<organism evidence="7 8">
    <name type="scientific">Amycolatopsis roodepoortensis</name>
    <dbReference type="NCBI Taxonomy" id="700274"/>
    <lineage>
        <taxon>Bacteria</taxon>
        <taxon>Bacillati</taxon>
        <taxon>Actinomycetota</taxon>
        <taxon>Actinomycetes</taxon>
        <taxon>Pseudonocardiales</taxon>
        <taxon>Pseudonocardiaceae</taxon>
        <taxon>Amycolatopsis</taxon>
    </lineage>
</organism>
<dbReference type="PROSITE" id="PS51898">
    <property type="entry name" value="TYR_RECOMBINASE"/>
    <property type="match status" value="1"/>
</dbReference>
<keyword evidence="4" id="KW-0233">DNA recombination</keyword>
<feature type="compositionally biased region" description="Basic and acidic residues" evidence="5">
    <location>
        <begin position="25"/>
        <end position="40"/>
    </location>
</feature>
<sequence>MPSGRWRGCWRDTAKRKQSITNEGRGYDRKTDAKEAAQEQEVKARRRAAAEAGTASAKMLWRDLWEIYNTRPKRAKAVSGTTFVQSENVKRYVMPRWGDTPINKISHVAVQNWIDEDIDILGRKPNYVRTVYTPFRASINYAVIKLKILDASPCVGIELPKAPKRQKKTHTTTDEAAKLGKKLHPRYKRMLEFELETGLRPNELCGLHAVNVDRKRRRITVADVYVSNKKVIRAYTKNGEEREVPLTQRALQLVDEALEGRDLAAGCGVPHANGTKCKSAIVFLSPRGEVAKPRNYFYAINRASGRAKMPKRGAYDARRGFSTRAVENGVDPFTLQAILGHATLDQTAEYVQLTDTALNAFTARMGDPVELRAVKDELAAMGHEEVRGADHGADVQGTTVDESGNDSHSNTG</sequence>
<evidence type="ECO:0000256" key="4">
    <source>
        <dbReference type="ARBA" id="ARBA00023172"/>
    </source>
</evidence>
<comment type="similarity">
    <text evidence="1">Belongs to the 'phage' integrase family.</text>
</comment>
<dbReference type="Gene3D" id="1.10.443.10">
    <property type="entry name" value="Intergrase catalytic core"/>
    <property type="match status" value="1"/>
</dbReference>
<proteinExistence type="inferred from homology"/>
<protein>
    <submittedName>
        <fullName evidence="7">Integrase</fullName>
    </submittedName>
</protein>
<gene>
    <name evidence="7" type="ORF">H4W30_002065</name>
</gene>
<name>A0ABR9L2Q1_9PSEU</name>
<keyword evidence="3" id="KW-0238">DNA-binding</keyword>
<accession>A0ABR9L2Q1</accession>
<dbReference type="InterPro" id="IPR013762">
    <property type="entry name" value="Integrase-like_cat_sf"/>
</dbReference>
<evidence type="ECO:0000256" key="2">
    <source>
        <dbReference type="ARBA" id="ARBA00022908"/>
    </source>
</evidence>
<dbReference type="InterPro" id="IPR011010">
    <property type="entry name" value="DNA_brk_join_enz"/>
</dbReference>